<protein>
    <submittedName>
        <fullName evidence="1">Uncharacterized protein</fullName>
    </submittedName>
</protein>
<dbReference type="AlphaFoldDB" id="A0A8X6JXY0"/>
<evidence type="ECO:0000313" key="2">
    <source>
        <dbReference type="Proteomes" id="UP000887013"/>
    </source>
</evidence>
<sequence>MLPLTTVFVWQYPYTHDSSPVIKCSETQISVGGVQKVLCNKMEVFFSDNNLGGRISAPVHVHLHANCKCRIFTYSNSLQYPAPSDDLRHQISCSLNISCTPSSLAYNAAHSPMCGHL</sequence>
<keyword evidence="2" id="KW-1185">Reference proteome</keyword>
<dbReference type="EMBL" id="BMAW01090282">
    <property type="protein sequence ID" value="GFS43974.1"/>
    <property type="molecule type" value="Genomic_DNA"/>
</dbReference>
<gene>
    <name evidence="1" type="ORF">NPIL_245781</name>
</gene>
<organism evidence="1 2">
    <name type="scientific">Nephila pilipes</name>
    <name type="common">Giant wood spider</name>
    <name type="synonym">Nephila maculata</name>
    <dbReference type="NCBI Taxonomy" id="299642"/>
    <lineage>
        <taxon>Eukaryota</taxon>
        <taxon>Metazoa</taxon>
        <taxon>Ecdysozoa</taxon>
        <taxon>Arthropoda</taxon>
        <taxon>Chelicerata</taxon>
        <taxon>Arachnida</taxon>
        <taxon>Araneae</taxon>
        <taxon>Araneomorphae</taxon>
        <taxon>Entelegynae</taxon>
        <taxon>Araneoidea</taxon>
        <taxon>Nephilidae</taxon>
        <taxon>Nephila</taxon>
    </lineage>
</organism>
<reference evidence="1" key="1">
    <citation type="submission" date="2020-08" db="EMBL/GenBank/DDBJ databases">
        <title>Multicomponent nature underlies the extraordinary mechanical properties of spider dragline silk.</title>
        <authorList>
            <person name="Kono N."/>
            <person name="Nakamura H."/>
            <person name="Mori M."/>
            <person name="Yoshida Y."/>
            <person name="Ohtoshi R."/>
            <person name="Malay A.D."/>
            <person name="Moran D.A.P."/>
            <person name="Tomita M."/>
            <person name="Numata K."/>
            <person name="Arakawa K."/>
        </authorList>
    </citation>
    <scope>NUCLEOTIDE SEQUENCE</scope>
</reference>
<proteinExistence type="predicted"/>
<dbReference type="Proteomes" id="UP000887013">
    <property type="component" value="Unassembled WGS sequence"/>
</dbReference>
<evidence type="ECO:0000313" key="1">
    <source>
        <dbReference type="EMBL" id="GFS43974.1"/>
    </source>
</evidence>
<comment type="caution">
    <text evidence="1">The sequence shown here is derived from an EMBL/GenBank/DDBJ whole genome shotgun (WGS) entry which is preliminary data.</text>
</comment>
<accession>A0A8X6JXY0</accession>
<name>A0A8X6JXY0_NEPPI</name>